<dbReference type="AlphaFoldDB" id="A0A146KBB7"/>
<feature type="non-terminal residue" evidence="2">
    <location>
        <position position="1"/>
    </location>
</feature>
<sequence>QTQKFWNKMPLNEKILSGIFTFALISTTLSFLVNDRYQRFLRIFTRFSRNPEKLAREISRKSFHLLGSFTAIPIRIFSIKLIKICGVFCLVFALLNFTVEMFRLKNHKLNAFFIKNLAFLMRPEEHNQLSGMPSLFTGVGLNLLILSKPAIEYGIYSLFLGDAIAALVGIGFGKLKICGKKTLAGFIGCFGMCFWLTSLCGKQSALIALGSAVIELLCGHVIKINDNFLIPVVSGLLFEGSQVVDRLDETVWFLKSLWGQK</sequence>
<keyword evidence="1" id="KW-0472">Membrane</keyword>
<reference evidence="2" key="1">
    <citation type="submission" date="2015-07" db="EMBL/GenBank/DDBJ databases">
        <title>Adaptation to a free-living lifestyle via gene acquisitions in the diplomonad Trepomonas sp. PC1.</title>
        <authorList>
            <person name="Xu F."/>
            <person name="Jerlstrom-Hultqvist J."/>
            <person name="Kolisko M."/>
            <person name="Simpson A.G.B."/>
            <person name="Roger A.J."/>
            <person name="Svard S.G."/>
            <person name="Andersson J.O."/>
        </authorList>
    </citation>
    <scope>NUCLEOTIDE SEQUENCE</scope>
    <source>
        <strain evidence="2">PC1</strain>
    </source>
</reference>
<protein>
    <submittedName>
        <fullName evidence="2">Cytidylyltransferase family protein</fullName>
    </submittedName>
</protein>
<evidence type="ECO:0000256" key="1">
    <source>
        <dbReference type="SAM" id="Phobius"/>
    </source>
</evidence>
<dbReference type="EMBL" id="GDID01003382">
    <property type="protein sequence ID" value="JAP93224.1"/>
    <property type="molecule type" value="Transcribed_RNA"/>
</dbReference>
<dbReference type="PANTHER" id="PTHR31303">
    <property type="entry name" value="CTP-DEPENDENT DIACYLGLYCEROL KINASE 1"/>
    <property type="match status" value="1"/>
</dbReference>
<keyword evidence="1" id="KW-1133">Transmembrane helix</keyword>
<feature type="transmembrane region" description="Helical" evidence="1">
    <location>
        <begin position="182"/>
        <end position="199"/>
    </location>
</feature>
<dbReference type="GO" id="GO:0016779">
    <property type="term" value="F:nucleotidyltransferase activity"/>
    <property type="evidence" value="ECO:0007669"/>
    <property type="project" value="UniProtKB-KW"/>
</dbReference>
<accession>A0A146KBB7</accession>
<dbReference type="PANTHER" id="PTHR31303:SF1">
    <property type="entry name" value="CTP-DEPENDENT DIACYLGLYCEROL KINASE 1"/>
    <property type="match status" value="1"/>
</dbReference>
<proteinExistence type="predicted"/>
<feature type="transmembrane region" description="Helical" evidence="1">
    <location>
        <begin position="81"/>
        <end position="99"/>
    </location>
</feature>
<dbReference type="InterPro" id="IPR037997">
    <property type="entry name" value="Dgk1-like"/>
</dbReference>
<organism evidence="2">
    <name type="scientific">Trepomonas sp. PC1</name>
    <dbReference type="NCBI Taxonomy" id="1076344"/>
    <lineage>
        <taxon>Eukaryota</taxon>
        <taxon>Metamonada</taxon>
        <taxon>Diplomonadida</taxon>
        <taxon>Hexamitidae</taxon>
        <taxon>Hexamitinae</taxon>
        <taxon>Trepomonas</taxon>
    </lineage>
</organism>
<name>A0A146KBB7_9EUKA</name>
<dbReference type="GO" id="GO:0004143">
    <property type="term" value="F:ATP-dependent diacylglycerol kinase activity"/>
    <property type="evidence" value="ECO:0007669"/>
    <property type="project" value="InterPro"/>
</dbReference>
<keyword evidence="2" id="KW-0548">Nucleotidyltransferase</keyword>
<keyword evidence="1" id="KW-0812">Transmembrane</keyword>
<feature type="transmembrane region" description="Helical" evidence="1">
    <location>
        <begin position="15"/>
        <end position="33"/>
    </location>
</feature>
<gene>
    <name evidence="2" type="ORF">TPC1_14577</name>
</gene>
<evidence type="ECO:0000313" key="2">
    <source>
        <dbReference type="EMBL" id="JAP93224.1"/>
    </source>
</evidence>
<keyword evidence="2" id="KW-0808">Transferase</keyword>
<feature type="transmembrane region" description="Helical" evidence="1">
    <location>
        <begin position="153"/>
        <end position="175"/>
    </location>
</feature>
<feature type="non-terminal residue" evidence="2">
    <location>
        <position position="261"/>
    </location>
</feature>